<dbReference type="Gene3D" id="3.40.50.1580">
    <property type="entry name" value="Nucleoside phosphorylase domain"/>
    <property type="match status" value="1"/>
</dbReference>
<sequence>MDLTEDFPDEGLSTAKPGIIAALPLEVACFAKVDLAPHSHRIMANAFLYYAGVGSQNATRAAQSLIDAGADALVSWGIAGALDPGLAPGDIVLPTDVIDHVDKQRYPVNQRWRAALKNRLDQNRLDQNKLDHEKIYAQGSVVSTRAVQPGPRQKAKLHKDTGAVAVDMESAAIAAVANEENKPFIIIRSISDTTAMQLPGSAINATDPYGRVSILGLLVGLTKNPAELRHYPNLIRSLARAKRSLRGIRERCGLDLCLGEAL</sequence>
<dbReference type="InterPro" id="IPR000845">
    <property type="entry name" value="Nucleoside_phosphorylase_d"/>
</dbReference>
<dbReference type="InterPro" id="IPR035994">
    <property type="entry name" value="Nucleoside_phosphorylase_sf"/>
</dbReference>
<feature type="domain" description="Nucleoside phosphorylase" evidence="1">
    <location>
        <begin position="45"/>
        <end position="193"/>
    </location>
</feature>
<protein>
    <submittedName>
        <fullName evidence="2">Adenosylhomocysteine nucleosidase</fullName>
    </submittedName>
</protein>
<dbReference type="GO" id="GO:0008930">
    <property type="term" value="F:methylthioadenosine nucleosidase activity"/>
    <property type="evidence" value="ECO:0007669"/>
    <property type="project" value="TreeGrafter"/>
</dbReference>
<dbReference type="PANTHER" id="PTHR46832">
    <property type="entry name" value="5'-METHYLTHIOADENOSINE/S-ADENOSYLHOMOCYSTEINE NUCLEOSIDASE"/>
    <property type="match status" value="1"/>
</dbReference>
<dbReference type="CDD" id="cd17768">
    <property type="entry name" value="adenosylhopane_nucleosidase_HpnG-like"/>
    <property type="match status" value="1"/>
</dbReference>
<name>A0A450VX80_9GAMM</name>
<dbReference type="Pfam" id="PF01048">
    <property type="entry name" value="PNP_UDP_1"/>
    <property type="match status" value="1"/>
</dbReference>
<dbReference type="GO" id="GO:0009116">
    <property type="term" value="P:nucleoside metabolic process"/>
    <property type="evidence" value="ECO:0007669"/>
    <property type="project" value="InterPro"/>
</dbReference>
<proteinExistence type="predicted"/>
<evidence type="ECO:0000313" key="2">
    <source>
        <dbReference type="EMBL" id="VFK09399.1"/>
    </source>
</evidence>
<organism evidence="2">
    <name type="scientific">Candidatus Kentrum sp. LPFa</name>
    <dbReference type="NCBI Taxonomy" id="2126335"/>
    <lineage>
        <taxon>Bacteria</taxon>
        <taxon>Pseudomonadati</taxon>
        <taxon>Pseudomonadota</taxon>
        <taxon>Gammaproteobacteria</taxon>
        <taxon>Candidatus Kentrum</taxon>
    </lineage>
</organism>
<dbReference type="GO" id="GO:0019284">
    <property type="term" value="P:L-methionine salvage from S-adenosylmethionine"/>
    <property type="evidence" value="ECO:0007669"/>
    <property type="project" value="TreeGrafter"/>
</dbReference>
<accession>A0A450VX80</accession>
<evidence type="ECO:0000259" key="1">
    <source>
        <dbReference type="Pfam" id="PF01048"/>
    </source>
</evidence>
<dbReference type="GO" id="GO:0005829">
    <property type="term" value="C:cytosol"/>
    <property type="evidence" value="ECO:0007669"/>
    <property type="project" value="TreeGrafter"/>
</dbReference>
<dbReference type="GO" id="GO:0008782">
    <property type="term" value="F:adenosylhomocysteine nucleosidase activity"/>
    <property type="evidence" value="ECO:0007669"/>
    <property type="project" value="TreeGrafter"/>
</dbReference>
<reference evidence="2" key="1">
    <citation type="submission" date="2019-02" db="EMBL/GenBank/DDBJ databases">
        <authorList>
            <person name="Gruber-Vodicka R. H."/>
            <person name="Seah K. B. B."/>
        </authorList>
    </citation>
    <scope>NUCLEOTIDE SEQUENCE</scope>
    <source>
        <strain evidence="2">BECK_S313</strain>
    </source>
</reference>
<dbReference type="PANTHER" id="PTHR46832:SF1">
    <property type="entry name" value="5'-METHYLTHIOADENOSINE_S-ADENOSYLHOMOCYSTEINE NUCLEOSIDASE"/>
    <property type="match status" value="1"/>
</dbReference>
<dbReference type="SUPFAM" id="SSF53167">
    <property type="entry name" value="Purine and uridine phosphorylases"/>
    <property type="match status" value="1"/>
</dbReference>
<gene>
    <name evidence="2" type="ORF">BECKLPF1236B_GA0070989_100829</name>
</gene>
<dbReference type="AlphaFoldDB" id="A0A450VX80"/>
<dbReference type="EMBL" id="CAADFK010000008">
    <property type="protein sequence ID" value="VFK09399.1"/>
    <property type="molecule type" value="Genomic_DNA"/>
</dbReference>